<reference evidence="3" key="1">
    <citation type="submission" date="2020-06" db="EMBL/GenBank/DDBJ databases">
        <authorList>
            <person name="Dong N."/>
        </authorList>
    </citation>
    <scope>NUCLEOTIDE SEQUENCE</scope>
    <source>
        <strain evidence="3">DF46-2-2</strain>
    </source>
</reference>
<name>A0AAW7DQB3_9GAMM</name>
<evidence type="ECO:0000313" key="4">
    <source>
        <dbReference type="Proteomes" id="UP001173465"/>
    </source>
</evidence>
<keyword evidence="1" id="KW-1133">Transmembrane helix</keyword>
<protein>
    <recommendedName>
        <fullName evidence="2">Zona occludens toxin N-terminal domain-containing protein</fullName>
    </recommendedName>
</protein>
<sequence length="375" mass="41308">MAIDAYVGLPGHGKSYGVVEHVIIPSLKQGRHVVTNIPLNVDALLMDFGGTIQQLPDDWFELEDLTEYAVNGCVLVLDELWRRWPAGMLTNQASIGDKSLLAEHRHKVDKENRSMRIVLVTQDLSQIANWVRVLVETTYRIAKKSKKFYVVSIYSGAITGNKSPKTALLRQASGRFKKEIFVYYSSATQSETGNVGDETTADNRASILKSWGLWALLGIVILGAFIGVSGLIKFFSPPDPESEKPKLSPVAELLRDEQERKPVLKSTQAVFKEILPTSSTPPLSTLWRVGGYVKGDGLERVALVSSGRVRYVPISHCEFYESGIDVFCDVDGERVTPWSGSGAVTTVFEASSVRTSQQQSAPVFSERSQIETGAL</sequence>
<evidence type="ECO:0000256" key="1">
    <source>
        <dbReference type="SAM" id="Phobius"/>
    </source>
</evidence>
<evidence type="ECO:0000313" key="3">
    <source>
        <dbReference type="EMBL" id="MDM1696292.1"/>
    </source>
</evidence>
<dbReference type="EMBL" id="JACANB010000003">
    <property type="protein sequence ID" value="MDM1696292.1"/>
    <property type="molecule type" value="Genomic_DNA"/>
</dbReference>
<keyword evidence="1" id="KW-0472">Membrane</keyword>
<dbReference type="AlphaFoldDB" id="A0AAW7DQB3"/>
<proteinExistence type="predicted"/>
<dbReference type="Gene3D" id="3.40.50.300">
    <property type="entry name" value="P-loop containing nucleotide triphosphate hydrolases"/>
    <property type="match status" value="1"/>
</dbReference>
<dbReference type="RefSeq" id="WP_286593660.1">
    <property type="nucleotide sequence ID" value="NZ_JACANB010000003.1"/>
</dbReference>
<evidence type="ECO:0000259" key="2">
    <source>
        <dbReference type="Pfam" id="PF05707"/>
    </source>
</evidence>
<reference evidence="3" key="2">
    <citation type="journal article" date="2022" name="Sci. Total Environ.">
        <title>Prevalence, transmission, and molecular epidemiology of tet(X)-positive bacteria among humans, animals, and environmental niches in China: An epidemiological, and genomic-based study.</title>
        <authorList>
            <person name="Dong N."/>
            <person name="Zeng Y."/>
            <person name="Cai C."/>
            <person name="Sun C."/>
            <person name="Lu J."/>
            <person name="Liu C."/>
            <person name="Zhou H."/>
            <person name="Sun Q."/>
            <person name="Shu L."/>
            <person name="Wang H."/>
            <person name="Wang Y."/>
            <person name="Wang S."/>
            <person name="Wu C."/>
            <person name="Chan E.W."/>
            <person name="Chen G."/>
            <person name="Shen Z."/>
            <person name="Chen S."/>
            <person name="Zhang R."/>
        </authorList>
    </citation>
    <scope>NUCLEOTIDE SEQUENCE</scope>
    <source>
        <strain evidence="3">DF46-2-2</strain>
    </source>
</reference>
<feature type="domain" description="Zona occludens toxin N-terminal" evidence="2">
    <location>
        <begin position="7"/>
        <end position="189"/>
    </location>
</feature>
<keyword evidence="1" id="KW-0812">Transmembrane</keyword>
<dbReference type="Proteomes" id="UP001173465">
    <property type="component" value="Unassembled WGS sequence"/>
</dbReference>
<accession>A0AAW7DQB3</accession>
<organism evidence="3 4">
    <name type="scientific">Thiopseudomonas alkaliphila</name>
    <dbReference type="NCBI Taxonomy" id="1697053"/>
    <lineage>
        <taxon>Bacteria</taxon>
        <taxon>Pseudomonadati</taxon>
        <taxon>Pseudomonadota</taxon>
        <taxon>Gammaproteobacteria</taxon>
        <taxon>Pseudomonadales</taxon>
        <taxon>Pseudomonadaceae</taxon>
        <taxon>Thiopseudomonas</taxon>
    </lineage>
</organism>
<dbReference type="InterPro" id="IPR008900">
    <property type="entry name" value="Zot_N"/>
</dbReference>
<feature type="transmembrane region" description="Helical" evidence="1">
    <location>
        <begin position="211"/>
        <end position="235"/>
    </location>
</feature>
<dbReference type="InterPro" id="IPR027417">
    <property type="entry name" value="P-loop_NTPase"/>
</dbReference>
<gene>
    <name evidence="3" type="ORF">HX099_06400</name>
</gene>
<dbReference type="Pfam" id="PF05707">
    <property type="entry name" value="Zot"/>
    <property type="match status" value="1"/>
</dbReference>
<comment type="caution">
    <text evidence="3">The sequence shown here is derived from an EMBL/GenBank/DDBJ whole genome shotgun (WGS) entry which is preliminary data.</text>
</comment>